<name>A0ABS6ISS0_9LACO</name>
<dbReference type="Proteomes" id="UP001196248">
    <property type="component" value="Unassembled WGS sequence"/>
</dbReference>
<dbReference type="InterPro" id="IPR002052">
    <property type="entry name" value="DNA_methylase_N6_adenine_CS"/>
</dbReference>
<dbReference type="Gene3D" id="3.40.50.150">
    <property type="entry name" value="Vaccinia Virus protein VP39"/>
    <property type="match status" value="2"/>
</dbReference>
<keyword evidence="9" id="KW-1185">Reference proteome</keyword>
<evidence type="ECO:0000256" key="1">
    <source>
        <dbReference type="ARBA" id="ARBA00006594"/>
    </source>
</evidence>
<dbReference type="PANTHER" id="PTHR30481">
    <property type="entry name" value="DNA ADENINE METHYLASE"/>
    <property type="match status" value="1"/>
</dbReference>
<organism evidence="8 9">
    <name type="scientific">Limosilactobacillus portuensis</name>
    <dbReference type="NCBI Taxonomy" id="2742601"/>
    <lineage>
        <taxon>Bacteria</taxon>
        <taxon>Bacillati</taxon>
        <taxon>Bacillota</taxon>
        <taxon>Bacilli</taxon>
        <taxon>Lactobacillales</taxon>
        <taxon>Lactobacillaceae</taxon>
        <taxon>Limosilactobacillus</taxon>
    </lineage>
</organism>
<dbReference type="Pfam" id="PF02086">
    <property type="entry name" value="MethyltransfD12"/>
    <property type="match status" value="2"/>
</dbReference>
<accession>A0ABS6ISS0</accession>
<evidence type="ECO:0000256" key="3">
    <source>
        <dbReference type="ARBA" id="ARBA00022603"/>
    </source>
</evidence>
<sequence>MRYIGSKRSLLENIDNVLSKHIDGTEQTFLDLFAGTNVVGRHFKSRYTIISNDILYFSFVNSKATIENNDKLTFNGLKKIGISNPFEYFNDDKNIRPTDHYYEKAYSPTGQAMYFTKNNAQRIDFIRDSIDDWSNKKLLSKNEYYYLVSSLVESIPYISNITGTYGAYLKKWDNRALNKLYVRPLDVIDNGRANKSYNVDANELIKSIKADITYIDTPYNNRQYASNYHVLENIARNNKPELKGKTSIFDWKALRSDYSMKKRALNAMEDLIKNINSRHVILSYSNEGIIPEAELVNLINKYSTADVEVYHIDYRKYKSKIKSKTSGLNEMLIYLSKSKARNFKNNEISKSIKKTSTWKPRLKASYIKSPLNYIGGKYKLLPQIIPLFPDKIHTFVDLFSGGANVGINVKADKYYFNDMNYRINDLFRLFDRHSADELVDMIHNRINEYGLSKTNKEAYLNFRKAYNSNPNPLDLYVLVSYSYNYQFRFNNSMKFNNPFGKNRSSFSKNMEEHLRMFVNKLHTIDAEFTDKLFDQFDTSILSSKDFVYMDPPYLITTGNYNDGNRGFLNWGAKQEKSMYQLMDNLTSRHIKFALSNVLNHKGRSNDLLKEYIDARNYITVTHLNYTYRNSSYNTKNEESDEVVITNYNPKTYQVDTLF</sequence>
<dbReference type="PRINTS" id="PR00505">
    <property type="entry name" value="D12N6MTFRASE"/>
</dbReference>
<dbReference type="PROSITE" id="PS00092">
    <property type="entry name" value="N6_MTASE"/>
    <property type="match status" value="1"/>
</dbReference>
<gene>
    <name evidence="8" type="ORF">KSL82_01350</name>
</gene>
<evidence type="ECO:0000256" key="2">
    <source>
        <dbReference type="ARBA" id="ARBA00011900"/>
    </source>
</evidence>
<evidence type="ECO:0000256" key="5">
    <source>
        <dbReference type="ARBA" id="ARBA00022691"/>
    </source>
</evidence>
<comment type="catalytic activity">
    <reaction evidence="6 7">
        <text>a 2'-deoxyadenosine in DNA + S-adenosyl-L-methionine = an N(6)-methyl-2'-deoxyadenosine in DNA + S-adenosyl-L-homocysteine + H(+)</text>
        <dbReference type="Rhea" id="RHEA:15197"/>
        <dbReference type="Rhea" id="RHEA-COMP:12418"/>
        <dbReference type="Rhea" id="RHEA-COMP:12419"/>
        <dbReference type="ChEBI" id="CHEBI:15378"/>
        <dbReference type="ChEBI" id="CHEBI:57856"/>
        <dbReference type="ChEBI" id="CHEBI:59789"/>
        <dbReference type="ChEBI" id="CHEBI:90615"/>
        <dbReference type="ChEBI" id="CHEBI:90616"/>
        <dbReference type="EC" id="2.1.1.72"/>
    </reaction>
</comment>
<proteinExistence type="inferred from homology"/>
<dbReference type="InterPro" id="IPR029063">
    <property type="entry name" value="SAM-dependent_MTases_sf"/>
</dbReference>
<protein>
    <recommendedName>
        <fullName evidence="2 7">Site-specific DNA-methyltransferase (adenine-specific)</fullName>
        <ecNumber evidence="2 7">2.1.1.72</ecNumber>
    </recommendedName>
</protein>
<dbReference type="PIRSF" id="PIRSF036638">
    <property type="entry name" value="M_m6A_StsI"/>
    <property type="match status" value="1"/>
</dbReference>
<dbReference type="EMBL" id="JAHPJJ010000003">
    <property type="protein sequence ID" value="MBU9694580.1"/>
    <property type="molecule type" value="Genomic_DNA"/>
</dbReference>
<comment type="caution">
    <text evidence="8">The sequence shown here is derived from an EMBL/GenBank/DDBJ whole genome shotgun (WGS) entry which is preliminary data.</text>
</comment>
<dbReference type="InterPro" id="IPR012327">
    <property type="entry name" value="MeTrfase_D12"/>
</dbReference>
<dbReference type="GO" id="GO:0032259">
    <property type="term" value="P:methylation"/>
    <property type="evidence" value="ECO:0007669"/>
    <property type="project" value="UniProtKB-KW"/>
</dbReference>
<dbReference type="InterPro" id="IPR012186">
    <property type="entry name" value="Ade-mod_methylase_MStsI"/>
</dbReference>
<evidence type="ECO:0000313" key="9">
    <source>
        <dbReference type="Proteomes" id="UP001196248"/>
    </source>
</evidence>
<evidence type="ECO:0000256" key="4">
    <source>
        <dbReference type="ARBA" id="ARBA00022679"/>
    </source>
</evidence>
<evidence type="ECO:0000313" key="8">
    <source>
        <dbReference type="EMBL" id="MBU9694580.1"/>
    </source>
</evidence>
<dbReference type="GO" id="GO:0009007">
    <property type="term" value="F:site-specific DNA-methyltransferase (adenine-specific) activity"/>
    <property type="evidence" value="ECO:0007669"/>
    <property type="project" value="UniProtKB-EC"/>
</dbReference>
<evidence type="ECO:0000256" key="6">
    <source>
        <dbReference type="ARBA" id="ARBA00047942"/>
    </source>
</evidence>
<dbReference type="Gene3D" id="1.10.1020.10">
    <property type="entry name" value="Adenine-specific Methyltransferase, Domain 2"/>
    <property type="match status" value="1"/>
</dbReference>
<dbReference type="RefSeq" id="WP_102169540.1">
    <property type="nucleotide sequence ID" value="NZ_JAHPJJ010000003.1"/>
</dbReference>
<evidence type="ECO:0000256" key="7">
    <source>
        <dbReference type="RuleBase" id="RU361257"/>
    </source>
</evidence>
<keyword evidence="4 7" id="KW-0808">Transferase</keyword>
<dbReference type="SUPFAM" id="SSF53335">
    <property type="entry name" value="S-adenosyl-L-methionine-dependent methyltransferases"/>
    <property type="match status" value="2"/>
</dbReference>
<dbReference type="InterPro" id="IPR023095">
    <property type="entry name" value="Ade_MeTrfase_dom_2"/>
</dbReference>
<dbReference type="EC" id="2.1.1.72" evidence="2 7"/>
<comment type="similarity">
    <text evidence="1 7">Belongs to the N(4)/N(6)-methyltransferase family.</text>
</comment>
<dbReference type="NCBIfam" id="TIGR00571">
    <property type="entry name" value="dam"/>
    <property type="match status" value="1"/>
</dbReference>
<keyword evidence="5 7" id="KW-0949">S-adenosyl-L-methionine</keyword>
<keyword evidence="3 7" id="KW-0489">Methyltransferase</keyword>
<dbReference type="PANTHER" id="PTHR30481:SF3">
    <property type="entry name" value="DNA ADENINE METHYLASE"/>
    <property type="match status" value="1"/>
</dbReference>
<reference evidence="8 9" key="1">
    <citation type="submission" date="2021-06" db="EMBL/GenBank/DDBJ databases">
        <title>Limosilactobacillus angelus sp. nov., isolated from the human vagina.</title>
        <authorList>
            <person name="Chen Y.-S."/>
        </authorList>
    </citation>
    <scope>NUCLEOTIDE SEQUENCE [LARGE SCALE GENOMIC DNA]</scope>
    <source>
        <strain evidence="8 9">P5L02</strain>
    </source>
</reference>